<dbReference type="Pfam" id="PF05193">
    <property type="entry name" value="Peptidase_M16_C"/>
    <property type="match status" value="1"/>
</dbReference>
<proteinExistence type="inferred from homology"/>
<feature type="domain" description="Peptidase M16 N-terminal" evidence="3">
    <location>
        <begin position="21"/>
        <end position="161"/>
    </location>
</feature>
<feature type="domain" description="Peptidase M16 C-terminal" evidence="4">
    <location>
        <begin position="169"/>
        <end position="342"/>
    </location>
</feature>
<evidence type="ECO:0000259" key="4">
    <source>
        <dbReference type="Pfam" id="PF05193"/>
    </source>
</evidence>
<reference evidence="5 6" key="1">
    <citation type="journal article" date="2016" name="Nat. Commun.">
        <title>Thousands of microbial genomes shed light on interconnected biogeochemical processes in an aquifer system.</title>
        <authorList>
            <person name="Anantharaman K."/>
            <person name="Brown C.T."/>
            <person name="Hug L.A."/>
            <person name="Sharon I."/>
            <person name="Castelle C.J."/>
            <person name="Probst A.J."/>
            <person name="Thomas B.C."/>
            <person name="Singh A."/>
            <person name="Wilkins M.J."/>
            <person name="Karaoz U."/>
            <person name="Brodie E.L."/>
            <person name="Williams K.H."/>
            <person name="Hubbard S.S."/>
            <person name="Banfield J.F."/>
        </authorList>
    </citation>
    <scope>NUCLEOTIDE SEQUENCE [LARGE SCALE GENOMIC DNA]</scope>
</reference>
<dbReference type="InterPro" id="IPR011765">
    <property type="entry name" value="Pept_M16_N"/>
</dbReference>
<name>A0A1G2TKX7_9BACT</name>
<dbReference type="InterPro" id="IPR007863">
    <property type="entry name" value="Peptidase_M16_C"/>
</dbReference>
<evidence type="ECO:0000256" key="1">
    <source>
        <dbReference type="ARBA" id="ARBA00007261"/>
    </source>
</evidence>
<evidence type="ECO:0008006" key="7">
    <source>
        <dbReference type="Google" id="ProtNLM"/>
    </source>
</evidence>
<dbReference type="InterPro" id="IPR001431">
    <property type="entry name" value="Pept_M16_Zn_BS"/>
</dbReference>
<dbReference type="PROSITE" id="PS00143">
    <property type="entry name" value="INSULINASE"/>
    <property type="match status" value="1"/>
</dbReference>
<dbReference type="InterPro" id="IPR011249">
    <property type="entry name" value="Metalloenz_LuxS/M16"/>
</dbReference>
<organism evidence="5 6">
    <name type="scientific">Candidatus Zambryskibacteria bacterium RIFCSPHIGHO2_12_FULL_38_37</name>
    <dbReference type="NCBI Taxonomy" id="1802751"/>
    <lineage>
        <taxon>Bacteria</taxon>
        <taxon>Candidatus Zambryskiibacteriota</taxon>
    </lineage>
</organism>
<dbReference type="PANTHER" id="PTHR11851">
    <property type="entry name" value="METALLOPROTEASE"/>
    <property type="match status" value="1"/>
</dbReference>
<evidence type="ECO:0000256" key="2">
    <source>
        <dbReference type="RuleBase" id="RU004447"/>
    </source>
</evidence>
<dbReference type="Gene3D" id="3.30.830.10">
    <property type="entry name" value="Metalloenzyme, LuxS/M16 peptidase-like"/>
    <property type="match status" value="2"/>
</dbReference>
<protein>
    <recommendedName>
        <fullName evidence="7">Peptidase M16</fullName>
    </recommendedName>
</protein>
<dbReference type="SUPFAM" id="SSF63411">
    <property type="entry name" value="LuxS/MPP-like metallohydrolase"/>
    <property type="match status" value="2"/>
</dbReference>
<evidence type="ECO:0000313" key="5">
    <source>
        <dbReference type="EMBL" id="OHA97843.1"/>
    </source>
</evidence>
<dbReference type="GO" id="GO:0046872">
    <property type="term" value="F:metal ion binding"/>
    <property type="evidence" value="ECO:0007669"/>
    <property type="project" value="InterPro"/>
</dbReference>
<accession>A0A1G2TKX7</accession>
<dbReference type="GO" id="GO:0006508">
    <property type="term" value="P:proteolysis"/>
    <property type="evidence" value="ECO:0007669"/>
    <property type="project" value="InterPro"/>
</dbReference>
<dbReference type="Proteomes" id="UP000178530">
    <property type="component" value="Unassembled WGS sequence"/>
</dbReference>
<comment type="similarity">
    <text evidence="1 2">Belongs to the peptidase M16 family.</text>
</comment>
<evidence type="ECO:0000313" key="6">
    <source>
        <dbReference type="Proteomes" id="UP000178530"/>
    </source>
</evidence>
<evidence type="ECO:0000259" key="3">
    <source>
        <dbReference type="Pfam" id="PF00675"/>
    </source>
</evidence>
<sequence length="422" mass="48055">MNFKKKTLKNGLRMVVVPIKDAPSVTVMSMVEAGSEYETKEKNGISHFLEHMFFKGTKNRPKSIDISKEFDGMGAEHNAFTSNEVTAFYGKSAPKNFEKILDIISDMYLNPTFPEADIEKEKGVIIEEINMYEDLPQRVVHEIFGELLHGDTPYGWTVLGPRENIRAMKREDFLNYRKAHYVTEKTMIVVAGDVNAEDAFKKIENKFKNISSGNVLNKKKFTEKQNKPELKIKYKETDQSHLVIGVRTFDLHDKRMPTLKVLSAILGGGMSSRLFQRMREELGICYYVRSSINDSSNHGDFTISAGVNKKRLDVAVKGILEEIKTLRDKAIARAELKKAKDYLIGRMYLNLESSDSLASFYGFQEITRSKIKTPKEIEKEIEAVTVGDVKNLAKQIFINKNLNMAIVGNIKNKSPLSKIFHF</sequence>
<dbReference type="EMBL" id="MHVU01000035">
    <property type="protein sequence ID" value="OHA97843.1"/>
    <property type="molecule type" value="Genomic_DNA"/>
</dbReference>
<comment type="caution">
    <text evidence="5">The sequence shown here is derived from an EMBL/GenBank/DDBJ whole genome shotgun (WGS) entry which is preliminary data.</text>
</comment>
<dbReference type="GO" id="GO:0004222">
    <property type="term" value="F:metalloendopeptidase activity"/>
    <property type="evidence" value="ECO:0007669"/>
    <property type="project" value="InterPro"/>
</dbReference>
<dbReference type="InterPro" id="IPR050361">
    <property type="entry name" value="MPP/UQCRC_Complex"/>
</dbReference>
<gene>
    <name evidence="5" type="ORF">A3E32_02595</name>
</gene>
<dbReference type="PANTHER" id="PTHR11851:SF49">
    <property type="entry name" value="MITOCHONDRIAL-PROCESSING PEPTIDASE SUBUNIT ALPHA"/>
    <property type="match status" value="1"/>
</dbReference>
<dbReference type="Pfam" id="PF00675">
    <property type="entry name" value="Peptidase_M16"/>
    <property type="match status" value="1"/>
</dbReference>
<dbReference type="AlphaFoldDB" id="A0A1G2TKX7"/>